<evidence type="ECO:0000256" key="8">
    <source>
        <dbReference type="ARBA" id="ARBA00023136"/>
    </source>
</evidence>
<evidence type="ECO:0000313" key="10">
    <source>
        <dbReference type="EMBL" id="KAB1062711.1"/>
    </source>
</evidence>
<evidence type="ECO:0000256" key="3">
    <source>
        <dbReference type="ARBA" id="ARBA00022475"/>
    </source>
</evidence>
<keyword evidence="7 9" id="KW-0811">Translocation</keyword>
<gene>
    <name evidence="9 10" type="primary">secE</name>
    <name evidence="10" type="ORF">F3059_12290</name>
</gene>
<comment type="similarity">
    <text evidence="9">Belongs to the SecE/SEC61-gamma family.</text>
</comment>
<dbReference type="EMBL" id="WACR01000011">
    <property type="protein sequence ID" value="KAB1062711.1"/>
    <property type="molecule type" value="Genomic_DNA"/>
</dbReference>
<proteinExistence type="inferred from homology"/>
<keyword evidence="5 9" id="KW-0653">Protein transport</keyword>
<accession>A0A6N6M5D1</accession>
<evidence type="ECO:0000256" key="7">
    <source>
        <dbReference type="ARBA" id="ARBA00023010"/>
    </source>
</evidence>
<dbReference type="GO" id="GO:0043952">
    <property type="term" value="P:protein transport by the Sec complex"/>
    <property type="evidence" value="ECO:0007669"/>
    <property type="project" value="UniProtKB-UniRule"/>
</dbReference>
<dbReference type="AlphaFoldDB" id="A0A6N6M5D1"/>
<feature type="transmembrane region" description="Helical" evidence="9">
    <location>
        <begin position="27"/>
        <end position="46"/>
    </location>
</feature>
<dbReference type="RefSeq" id="WP_151169694.1">
    <property type="nucleotide sequence ID" value="NZ_WACR01000011.1"/>
</dbReference>
<dbReference type="GO" id="GO:0006605">
    <property type="term" value="P:protein targeting"/>
    <property type="evidence" value="ECO:0007669"/>
    <property type="project" value="UniProtKB-UniRule"/>
</dbReference>
<evidence type="ECO:0000256" key="4">
    <source>
        <dbReference type="ARBA" id="ARBA00022692"/>
    </source>
</evidence>
<dbReference type="Gene3D" id="1.20.5.1030">
    <property type="entry name" value="Preprotein translocase secy subunit"/>
    <property type="match status" value="1"/>
</dbReference>
<organism evidence="10 11">
    <name type="scientific">Salibacter halophilus</name>
    <dbReference type="NCBI Taxonomy" id="1803916"/>
    <lineage>
        <taxon>Bacteria</taxon>
        <taxon>Pseudomonadati</taxon>
        <taxon>Bacteroidota</taxon>
        <taxon>Flavobacteriia</taxon>
        <taxon>Flavobacteriales</taxon>
        <taxon>Salibacteraceae</taxon>
        <taxon>Salibacter</taxon>
    </lineage>
</organism>
<evidence type="ECO:0000313" key="11">
    <source>
        <dbReference type="Proteomes" id="UP000435357"/>
    </source>
</evidence>
<keyword evidence="3 9" id="KW-1003">Cell membrane</keyword>
<evidence type="ECO:0000256" key="5">
    <source>
        <dbReference type="ARBA" id="ARBA00022927"/>
    </source>
</evidence>
<dbReference type="PANTHER" id="PTHR33910">
    <property type="entry name" value="PROTEIN TRANSLOCASE SUBUNIT SECE"/>
    <property type="match status" value="1"/>
</dbReference>
<reference evidence="10 11" key="1">
    <citation type="submission" date="2019-09" db="EMBL/GenBank/DDBJ databases">
        <title>Genomes of Cryomorphaceae.</title>
        <authorList>
            <person name="Bowman J.P."/>
        </authorList>
    </citation>
    <scope>NUCLEOTIDE SEQUENCE [LARGE SCALE GENOMIC DNA]</scope>
    <source>
        <strain evidence="10 11">KCTC 52047</strain>
    </source>
</reference>
<dbReference type="Pfam" id="PF00584">
    <property type="entry name" value="SecE"/>
    <property type="match status" value="1"/>
</dbReference>
<dbReference type="InterPro" id="IPR038379">
    <property type="entry name" value="SecE_sf"/>
</dbReference>
<sequence>MNSITNYIKESYNELRHKVTWPTLKELQGSSVLVLVTSLIIALIVYGMDAGFGQILGFIYETIY</sequence>
<comment type="caution">
    <text evidence="10">The sequence shown here is derived from an EMBL/GenBank/DDBJ whole genome shotgun (WGS) entry which is preliminary data.</text>
</comment>
<dbReference type="OrthoDB" id="9810735at2"/>
<keyword evidence="4 9" id="KW-0812">Transmembrane</keyword>
<dbReference type="Proteomes" id="UP000435357">
    <property type="component" value="Unassembled WGS sequence"/>
</dbReference>
<dbReference type="InterPro" id="IPR001901">
    <property type="entry name" value="Translocase_SecE/Sec61-g"/>
</dbReference>
<keyword evidence="11" id="KW-1185">Reference proteome</keyword>
<dbReference type="GO" id="GO:0005886">
    <property type="term" value="C:plasma membrane"/>
    <property type="evidence" value="ECO:0007669"/>
    <property type="project" value="UniProtKB-SubCell"/>
</dbReference>
<protein>
    <recommendedName>
        <fullName evidence="9">Protein translocase subunit SecE</fullName>
    </recommendedName>
</protein>
<keyword evidence="6 9" id="KW-1133">Transmembrane helix</keyword>
<comment type="subcellular location">
    <subcellularLocation>
        <location evidence="9">Cell membrane</location>
        <topology evidence="9">Single-pass membrane protein</topology>
    </subcellularLocation>
    <subcellularLocation>
        <location evidence="1">Membrane</location>
    </subcellularLocation>
</comment>
<dbReference type="PANTHER" id="PTHR33910:SF1">
    <property type="entry name" value="PROTEIN TRANSLOCASE SUBUNIT SECE"/>
    <property type="match status" value="1"/>
</dbReference>
<keyword evidence="2 9" id="KW-0813">Transport</keyword>
<dbReference type="HAMAP" id="MF_00422">
    <property type="entry name" value="SecE"/>
    <property type="match status" value="1"/>
</dbReference>
<comment type="function">
    <text evidence="9">Essential subunit of the Sec protein translocation channel SecYEG. Clamps together the 2 halves of SecY. May contact the channel plug during translocation.</text>
</comment>
<dbReference type="InterPro" id="IPR005807">
    <property type="entry name" value="SecE_bac"/>
</dbReference>
<comment type="subunit">
    <text evidence="9">Component of the Sec protein translocase complex. Heterotrimer consisting of SecY, SecE and SecG subunits. The heterotrimers can form oligomers, although 1 heterotrimer is thought to be able to translocate proteins. Interacts with the ribosome. Interacts with SecDF, and other proteins may be involved. Interacts with SecA.</text>
</comment>
<evidence type="ECO:0000256" key="6">
    <source>
        <dbReference type="ARBA" id="ARBA00022989"/>
    </source>
</evidence>
<evidence type="ECO:0000256" key="1">
    <source>
        <dbReference type="ARBA" id="ARBA00004370"/>
    </source>
</evidence>
<evidence type="ECO:0000256" key="9">
    <source>
        <dbReference type="HAMAP-Rule" id="MF_00422"/>
    </source>
</evidence>
<evidence type="ECO:0000256" key="2">
    <source>
        <dbReference type="ARBA" id="ARBA00022448"/>
    </source>
</evidence>
<dbReference type="NCBIfam" id="TIGR00964">
    <property type="entry name" value="secE_bact"/>
    <property type="match status" value="1"/>
</dbReference>
<name>A0A6N6M5D1_9FLAO</name>
<keyword evidence="8 9" id="KW-0472">Membrane</keyword>
<dbReference type="GO" id="GO:0008320">
    <property type="term" value="F:protein transmembrane transporter activity"/>
    <property type="evidence" value="ECO:0007669"/>
    <property type="project" value="UniProtKB-UniRule"/>
</dbReference>
<dbReference type="GO" id="GO:0009306">
    <property type="term" value="P:protein secretion"/>
    <property type="evidence" value="ECO:0007669"/>
    <property type="project" value="UniProtKB-UniRule"/>
</dbReference>
<dbReference type="GO" id="GO:0065002">
    <property type="term" value="P:intracellular protein transmembrane transport"/>
    <property type="evidence" value="ECO:0007669"/>
    <property type="project" value="UniProtKB-UniRule"/>
</dbReference>